<evidence type="ECO:0000256" key="6">
    <source>
        <dbReference type="ARBA" id="ARBA00023160"/>
    </source>
</evidence>
<evidence type="ECO:0000256" key="3">
    <source>
        <dbReference type="ARBA" id="ARBA00022516"/>
    </source>
</evidence>
<keyword evidence="6 8" id="KW-0275">Fatty acid biosynthesis</keyword>
<keyword evidence="3 8" id="KW-0444">Lipid biosynthesis</keyword>
<dbReference type="SUPFAM" id="SSF51230">
    <property type="entry name" value="Single hybrid motif"/>
    <property type="match status" value="1"/>
</dbReference>
<evidence type="ECO:0000256" key="2">
    <source>
        <dbReference type="ARBA" id="ARBA00017562"/>
    </source>
</evidence>
<dbReference type="PROSITE" id="PS00188">
    <property type="entry name" value="BIOTIN"/>
    <property type="match status" value="1"/>
</dbReference>
<name>A0A1Y4QYV3_9ENTE</name>
<dbReference type="Proteomes" id="UP001255696">
    <property type="component" value="Unassembled WGS sequence"/>
</dbReference>
<dbReference type="GO" id="GO:0006633">
    <property type="term" value="P:fatty acid biosynthetic process"/>
    <property type="evidence" value="ECO:0007669"/>
    <property type="project" value="UniProtKB-UniPathway"/>
</dbReference>
<dbReference type="GO" id="GO:0009317">
    <property type="term" value="C:acetyl-CoA carboxylase complex"/>
    <property type="evidence" value="ECO:0007669"/>
    <property type="project" value="InterPro"/>
</dbReference>
<organism evidence="12 13">
    <name type="scientific">Enterococcus cecorum</name>
    <dbReference type="NCBI Taxonomy" id="44008"/>
    <lineage>
        <taxon>Bacteria</taxon>
        <taxon>Bacillati</taxon>
        <taxon>Bacillota</taxon>
        <taxon>Bacilli</taxon>
        <taxon>Lactobacillales</taxon>
        <taxon>Enterococcaceae</taxon>
        <taxon>Enterococcus</taxon>
    </lineage>
</organism>
<feature type="compositionally biased region" description="Polar residues" evidence="9">
    <location>
        <begin position="56"/>
        <end position="75"/>
    </location>
</feature>
<comment type="caution">
    <text evidence="12">The sequence shown here is derived from an EMBL/GenBank/DDBJ whole genome shotgun (WGS) entry which is preliminary data.</text>
</comment>
<evidence type="ECO:0000256" key="8">
    <source>
        <dbReference type="RuleBase" id="RU364072"/>
    </source>
</evidence>
<feature type="domain" description="Lipoyl-binding" evidence="10">
    <location>
        <begin position="80"/>
        <end position="156"/>
    </location>
</feature>
<dbReference type="InterPro" id="IPR001249">
    <property type="entry name" value="AcCoA_biotinCC"/>
</dbReference>
<reference evidence="11" key="3">
    <citation type="submission" date="2023-03" db="EMBL/GenBank/DDBJ databases">
        <authorList>
            <person name="Shen W."/>
            <person name="Cai J."/>
        </authorList>
    </citation>
    <scope>NUCLEOTIDE SEQUENCE</scope>
    <source>
        <strain evidence="11">B245-2</strain>
    </source>
</reference>
<evidence type="ECO:0000256" key="9">
    <source>
        <dbReference type="SAM" id="MobiDB-lite"/>
    </source>
</evidence>
<comment type="pathway">
    <text evidence="1 8">Lipid metabolism; fatty acid biosynthesis.</text>
</comment>
<gene>
    <name evidence="11" type="primary">accB</name>
    <name evidence="12" type="ORF">B5E88_05900</name>
    <name evidence="11" type="ORF">P7H47_02240</name>
</gene>
<dbReference type="EMBL" id="JARQBI010000004">
    <property type="protein sequence ID" value="MDT2796092.1"/>
    <property type="molecule type" value="Genomic_DNA"/>
</dbReference>
<dbReference type="GO" id="GO:0003989">
    <property type="term" value="F:acetyl-CoA carboxylase activity"/>
    <property type="evidence" value="ECO:0007669"/>
    <property type="project" value="InterPro"/>
</dbReference>
<evidence type="ECO:0000313" key="13">
    <source>
        <dbReference type="Proteomes" id="UP000196074"/>
    </source>
</evidence>
<evidence type="ECO:0000256" key="4">
    <source>
        <dbReference type="ARBA" id="ARBA00022832"/>
    </source>
</evidence>
<dbReference type="InterPro" id="IPR050709">
    <property type="entry name" value="Biotin_Carboxyl_Carrier/Decarb"/>
</dbReference>
<evidence type="ECO:0000256" key="7">
    <source>
        <dbReference type="ARBA" id="ARBA00023267"/>
    </source>
</evidence>
<dbReference type="NCBIfam" id="TIGR00531">
    <property type="entry name" value="BCCP"/>
    <property type="match status" value="1"/>
</dbReference>
<evidence type="ECO:0000256" key="5">
    <source>
        <dbReference type="ARBA" id="ARBA00023098"/>
    </source>
</evidence>
<dbReference type="Gene3D" id="2.40.50.100">
    <property type="match status" value="1"/>
</dbReference>
<keyword evidence="5 8" id="KW-0443">Lipid metabolism</keyword>
<dbReference type="PANTHER" id="PTHR45266:SF3">
    <property type="entry name" value="OXALOACETATE DECARBOXYLASE ALPHA CHAIN"/>
    <property type="match status" value="1"/>
</dbReference>
<dbReference type="PRINTS" id="PR01071">
    <property type="entry name" value="ACOABIOTINCC"/>
</dbReference>
<dbReference type="InterPro" id="IPR011053">
    <property type="entry name" value="Single_hybrid_motif"/>
</dbReference>
<keyword evidence="4 8" id="KW-0276">Fatty acid metabolism</keyword>
<dbReference type="UniPathway" id="UPA00094"/>
<evidence type="ECO:0000313" key="12">
    <source>
        <dbReference type="EMBL" id="OUQ10494.1"/>
    </source>
</evidence>
<dbReference type="InterPro" id="IPR000089">
    <property type="entry name" value="Biotin_lipoyl"/>
</dbReference>
<protein>
    <recommendedName>
        <fullName evidence="2 8">Biotin carboxyl carrier protein of acetyl-CoA carboxylase</fullName>
    </recommendedName>
</protein>
<proteinExistence type="predicted"/>
<keyword evidence="7 8" id="KW-0092">Biotin</keyword>
<feature type="region of interest" description="Disordered" evidence="9">
    <location>
        <begin position="56"/>
        <end position="77"/>
    </location>
</feature>
<dbReference type="PANTHER" id="PTHR45266">
    <property type="entry name" value="OXALOACETATE DECARBOXYLASE ALPHA CHAIN"/>
    <property type="match status" value="1"/>
</dbReference>
<dbReference type="Proteomes" id="UP000196074">
    <property type="component" value="Unassembled WGS sequence"/>
</dbReference>
<reference evidence="12" key="2">
    <citation type="journal article" date="2018" name="BMC Genomics">
        <title>Whole genome sequencing and function prediction of 133 gut anaerobes isolated from chicken caecum in pure cultures.</title>
        <authorList>
            <person name="Medvecky M."/>
            <person name="Cejkova D."/>
            <person name="Polansky O."/>
            <person name="Karasova D."/>
            <person name="Kubasova T."/>
            <person name="Cizek A."/>
            <person name="Rychlik I."/>
        </authorList>
    </citation>
    <scope>NUCLEOTIDE SEQUENCE</scope>
    <source>
        <strain evidence="12">An144</strain>
    </source>
</reference>
<dbReference type="InterPro" id="IPR001882">
    <property type="entry name" value="Biotin_BS"/>
</dbReference>
<reference evidence="13" key="1">
    <citation type="submission" date="2017-04" db="EMBL/GenBank/DDBJ databases">
        <title>Function of individual gut microbiota members based on whole genome sequencing of pure cultures obtained from chicken caecum.</title>
        <authorList>
            <person name="Medvecky M."/>
            <person name="Cejkova D."/>
            <person name="Polansky O."/>
            <person name="Karasova D."/>
            <person name="Kubasova T."/>
            <person name="Cizek A."/>
            <person name="Rychlik I."/>
        </authorList>
    </citation>
    <scope>NUCLEOTIDE SEQUENCE [LARGE SCALE GENOMIC DNA]</scope>
    <source>
        <strain evidence="13">An144</strain>
    </source>
</reference>
<keyword evidence="11" id="KW-0436">Ligase</keyword>
<dbReference type="Pfam" id="PF00364">
    <property type="entry name" value="Biotin_lipoyl"/>
    <property type="match status" value="1"/>
</dbReference>
<evidence type="ECO:0000259" key="10">
    <source>
        <dbReference type="PROSITE" id="PS50968"/>
    </source>
</evidence>
<comment type="function">
    <text evidence="8">This protein is a component of the acetyl coenzyme A carboxylase complex; first, biotin carboxylase catalyzes the carboxylation of the carrier protein and then the transcarboxylase transfers the carboxyl group to form malonyl-CoA.</text>
</comment>
<dbReference type="CDD" id="cd06850">
    <property type="entry name" value="biotinyl_domain"/>
    <property type="match status" value="1"/>
</dbReference>
<accession>A0A1Y4QYV3</accession>
<dbReference type="AlphaFoldDB" id="A0A1Y4QYV3"/>
<dbReference type="PROSITE" id="PS50968">
    <property type="entry name" value="BIOTINYL_LIPOYL"/>
    <property type="match status" value="1"/>
</dbReference>
<evidence type="ECO:0000313" key="11">
    <source>
        <dbReference type="EMBL" id="MDT2796092.1"/>
    </source>
</evidence>
<dbReference type="RefSeq" id="WP_047242499.1">
    <property type="nucleotide sequence ID" value="NZ_AP035890.1"/>
</dbReference>
<evidence type="ECO:0000256" key="1">
    <source>
        <dbReference type="ARBA" id="ARBA00005194"/>
    </source>
</evidence>
<dbReference type="EMBL" id="NFLC01000009">
    <property type="protein sequence ID" value="OUQ10494.1"/>
    <property type="molecule type" value="Genomic_DNA"/>
</dbReference>
<sequence>MNLAEIKELFLLFNDSDVREFDLKQADVSLYLSKNEQNRVVLNSSPIQQESVVATELPSSQSATSSVQELESTNKSTEDVVTIQSPLVGVAYLKPSPDKAPFKQVGDKVKKGEVVCIIEAMKVMNEITSDVDGEIVEINVSNEEMVEYNQVLFTVKEG</sequence>